<gene>
    <name evidence="3" type="ORF">EI982_13030</name>
</gene>
<dbReference type="Gene3D" id="2.130.10.10">
    <property type="entry name" value="YVTN repeat-like/Quinoprotein amine dehydrogenase"/>
    <property type="match status" value="2"/>
</dbReference>
<sequence length="501" mass="52429">MSRAEDDPGRSRSPTTPRPSSTACRIGGTHLLAESRVRTKMPRDTFTRRGYLAAVVGGVIAGCGGRADEGTATETGTTTSPPPTTTRATASAGVAAAAPTDGDDSLEGSFERGPGSCALTASSVADGTWPMPHHDPAGTNAAPAANGPTGFPLNERWTMSALEAQVTFPVADEDFVYLVAADADADPSVPMAAVLCHDPRRNGEIQWRRRVDAMPIGPPVAAGNTVYVPFGSPEDVRVQAIDRADGSLRTVYDLPGRFVDGLATAGTSLVMPSEESYRVVDARTGEHCWSFAPNRGRGSDRRDRKIRAAAVGDGVAYVGTGYPDGEPTTGIGHLYAVDPASPGVRWHVAMDGPVGRIAVADDVVVATTGAGVAGFDAATGTRRWAVSAESSVRPPTLAVGAGVAVYGTRRTLHGLDLSTGDERWTVPFGVRGDVIFVGDVLYAVGRSDPTSERILLAAVDVTSGRQRWQQEIYDPIVDVMAANGYLYAITTDGRLFAFTSV</sequence>
<dbReference type="InterPro" id="IPR018391">
    <property type="entry name" value="PQQ_b-propeller_rpt"/>
</dbReference>
<dbReference type="InterPro" id="IPR011047">
    <property type="entry name" value="Quinoprotein_ADH-like_sf"/>
</dbReference>
<dbReference type="Proteomes" id="UP000428325">
    <property type="component" value="Chromosome"/>
</dbReference>
<dbReference type="EMBL" id="CP034345">
    <property type="protein sequence ID" value="QGX95650.1"/>
    <property type="molecule type" value="Genomic_DNA"/>
</dbReference>
<organism evidence="3 4">
    <name type="scientific">Haloplanus rallus</name>
    <dbReference type="NCBI Taxonomy" id="1816183"/>
    <lineage>
        <taxon>Archaea</taxon>
        <taxon>Methanobacteriati</taxon>
        <taxon>Methanobacteriota</taxon>
        <taxon>Stenosarchaea group</taxon>
        <taxon>Halobacteria</taxon>
        <taxon>Halobacteriales</taxon>
        <taxon>Haloferacaceae</taxon>
        <taxon>Haloplanus</taxon>
    </lineage>
</organism>
<dbReference type="KEGG" id="hra:EI982_13030"/>
<dbReference type="SMART" id="SM00564">
    <property type="entry name" value="PQQ"/>
    <property type="match status" value="5"/>
</dbReference>
<dbReference type="AlphaFoldDB" id="A0A6B9FF41"/>
<protein>
    <recommendedName>
        <fullName evidence="2">Pyrrolo-quinoline quinone repeat domain-containing protein</fullName>
    </recommendedName>
</protein>
<dbReference type="PANTHER" id="PTHR34512:SF30">
    <property type="entry name" value="OUTER MEMBRANE PROTEIN ASSEMBLY FACTOR BAMB"/>
    <property type="match status" value="1"/>
</dbReference>
<name>A0A6B9FF41_9EURY</name>
<dbReference type="Pfam" id="PF13360">
    <property type="entry name" value="PQQ_2"/>
    <property type="match status" value="1"/>
</dbReference>
<reference evidence="3 4" key="1">
    <citation type="submission" date="2018-12" db="EMBL/GenBank/DDBJ databases">
        <title>Complete genome sequence of Haloplanus rallus MBLA0036.</title>
        <authorList>
            <person name="Nam Y.-d."/>
            <person name="Kang J."/>
            <person name="Chung W.-H."/>
            <person name="Park Y.S."/>
        </authorList>
    </citation>
    <scope>NUCLEOTIDE SEQUENCE [LARGE SCALE GENOMIC DNA]</scope>
    <source>
        <strain evidence="3 4">MBLA0036</strain>
    </source>
</reference>
<feature type="compositionally biased region" description="Basic and acidic residues" evidence="1">
    <location>
        <begin position="1"/>
        <end position="10"/>
    </location>
</feature>
<keyword evidence="4" id="KW-1185">Reference proteome</keyword>
<feature type="compositionally biased region" description="Low complexity" evidence="1">
    <location>
        <begin position="70"/>
        <end position="100"/>
    </location>
</feature>
<dbReference type="InterPro" id="IPR015943">
    <property type="entry name" value="WD40/YVTN_repeat-like_dom_sf"/>
</dbReference>
<feature type="compositionally biased region" description="Low complexity" evidence="1">
    <location>
        <begin position="11"/>
        <end position="22"/>
    </location>
</feature>
<proteinExistence type="predicted"/>
<accession>A0A6B9FF41</accession>
<evidence type="ECO:0000256" key="1">
    <source>
        <dbReference type="SAM" id="MobiDB-lite"/>
    </source>
</evidence>
<dbReference type="PANTHER" id="PTHR34512">
    <property type="entry name" value="CELL SURFACE PROTEIN"/>
    <property type="match status" value="1"/>
</dbReference>
<evidence type="ECO:0000313" key="4">
    <source>
        <dbReference type="Proteomes" id="UP000428325"/>
    </source>
</evidence>
<feature type="domain" description="Pyrrolo-quinoline quinone repeat" evidence="2">
    <location>
        <begin position="278"/>
        <end position="498"/>
    </location>
</feature>
<dbReference type="InterPro" id="IPR002372">
    <property type="entry name" value="PQQ_rpt_dom"/>
</dbReference>
<dbReference type="SUPFAM" id="SSF50998">
    <property type="entry name" value="Quinoprotein alcohol dehydrogenase-like"/>
    <property type="match status" value="2"/>
</dbReference>
<feature type="region of interest" description="Disordered" evidence="1">
    <location>
        <begin position="1"/>
        <end position="25"/>
    </location>
</feature>
<evidence type="ECO:0000313" key="3">
    <source>
        <dbReference type="EMBL" id="QGX95650.1"/>
    </source>
</evidence>
<evidence type="ECO:0000259" key="2">
    <source>
        <dbReference type="Pfam" id="PF13360"/>
    </source>
</evidence>
<feature type="region of interest" description="Disordered" evidence="1">
    <location>
        <begin position="65"/>
        <end position="114"/>
    </location>
</feature>